<name>A0A8A4TXW7_SULCO</name>
<dbReference type="Proteomes" id="UP000663929">
    <property type="component" value="Chromosome"/>
</dbReference>
<evidence type="ECO:0000313" key="1">
    <source>
        <dbReference type="EMBL" id="QTD54177.1"/>
    </source>
</evidence>
<protein>
    <submittedName>
        <fullName evidence="1">Uncharacterized protein</fullName>
    </submittedName>
</protein>
<proteinExistence type="predicted"/>
<dbReference type="RefSeq" id="WP_237384275.1">
    <property type="nucleotide sequence ID" value="NZ_CP071793.1"/>
</dbReference>
<sequence>MTTRSIISAKFGDQIVSTYLHNGGEEQVNNLLLDFYQTEDEVKELLGEGDLSSLAETPEACDAYHKRGEAWENIKPVITKHLNGLRPKLDRGLGSHFHFDGAAWTYNGRPLKRTYGG</sequence>
<dbReference type="AlphaFoldDB" id="A0A8A4TXW7"/>
<keyword evidence="2" id="KW-1185">Reference proteome</keyword>
<gene>
    <name evidence="1" type="ORF">J3U87_17160</name>
</gene>
<dbReference type="EMBL" id="CP071793">
    <property type="protein sequence ID" value="QTD54177.1"/>
    <property type="molecule type" value="Genomic_DNA"/>
</dbReference>
<organism evidence="1 2">
    <name type="scientific">Sulfidibacter corallicola</name>
    <dbReference type="NCBI Taxonomy" id="2818388"/>
    <lineage>
        <taxon>Bacteria</taxon>
        <taxon>Pseudomonadati</taxon>
        <taxon>Acidobacteriota</taxon>
        <taxon>Holophagae</taxon>
        <taxon>Acanthopleuribacterales</taxon>
        <taxon>Acanthopleuribacteraceae</taxon>
        <taxon>Sulfidibacter</taxon>
    </lineage>
</organism>
<dbReference type="KEGG" id="scor:J3U87_17160"/>
<reference evidence="1" key="1">
    <citation type="submission" date="2021-03" db="EMBL/GenBank/DDBJ databases">
        <title>Acanthopleuribacteraceae sp. M133.</title>
        <authorList>
            <person name="Wang G."/>
        </authorList>
    </citation>
    <scope>NUCLEOTIDE SEQUENCE</scope>
    <source>
        <strain evidence="1">M133</strain>
    </source>
</reference>
<accession>A0A8A4TXW7</accession>
<evidence type="ECO:0000313" key="2">
    <source>
        <dbReference type="Proteomes" id="UP000663929"/>
    </source>
</evidence>